<reference evidence="1 2" key="1">
    <citation type="journal article" date="2012" name="Nature">
        <title>The bonobo genome compared with the chimpanzee and human genomes.</title>
        <authorList>
            <person name="Prufer K."/>
            <person name="Munch K."/>
            <person name="Hellmann I."/>
            <person name="Akagi K."/>
            <person name="Miller J.R."/>
            <person name="Walenz B."/>
            <person name="Koren S."/>
            <person name="Sutton G."/>
            <person name="Kodira C."/>
            <person name="Winer R."/>
            <person name="Knight J.R."/>
            <person name="Mullikin J.C."/>
            <person name="Meader S.J."/>
            <person name="Ponting C.P."/>
            <person name="Lunter G."/>
            <person name="Higashino S."/>
            <person name="Hobolth A."/>
            <person name="Dutheil J."/>
            <person name="Karakoc E."/>
            <person name="Alkan C."/>
            <person name="Sajjadian S."/>
            <person name="Catacchio C.R."/>
            <person name="Ventura M."/>
            <person name="Marques-Bonet T."/>
            <person name="Eichler E.E."/>
            <person name="Andre C."/>
            <person name="Atencia R."/>
            <person name="Mugisha L."/>
            <person name="Junhold J."/>
            <person name="Patterson N."/>
            <person name="Siebauer M."/>
            <person name="Good J.M."/>
            <person name="Fischer A."/>
            <person name="Ptak S.E."/>
            <person name="Lachmann M."/>
            <person name="Symer D.E."/>
            <person name="Mailund T."/>
            <person name="Schierup M.H."/>
            <person name="Andres A.M."/>
            <person name="Kelso J."/>
            <person name="Paabo S."/>
        </authorList>
    </citation>
    <scope>NUCLEOTIDE SEQUENCE [LARGE SCALE GENOMIC DNA]</scope>
</reference>
<evidence type="ECO:0000313" key="2">
    <source>
        <dbReference type="Proteomes" id="UP000240080"/>
    </source>
</evidence>
<protein>
    <submittedName>
        <fullName evidence="1">Uncharacterized protein</fullName>
    </submittedName>
</protein>
<dbReference type="Ensembl" id="ENSPPAT00000064448.1">
    <property type="protein sequence ID" value="ENSPPAP00000041522.1"/>
    <property type="gene ID" value="ENSPPAG00000043386.1"/>
</dbReference>
<dbReference type="Bgee" id="ENSPPAG00000043386">
    <property type="expression patterns" value="Expressed in placenta and 6 other cell types or tissues"/>
</dbReference>
<dbReference type="Proteomes" id="UP000240080">
    <property type="component" value="Chromosome 6"/>
</dbReference>
<dbReference type="EMBL" id="AJFE02119388">
    <property type="status" value="NOT_ANNOTATED_CDS"/>
    <property type="molecule type" value="Genomic_DNA"/>
</dbReference>
<dbReference type="AlphaFoldDB" id="A0A2R9CRA9"/>
<proteinExistence type="predicted"/>
<dbReference type="GeneTree" id="ENSGT00910000148681"/>
<accession>A0A2R9CRA9</accession>
<reference evidence="1" key="2">
    <citation type="submission" date="2025-08" db="UniProtKB">
        <authorList>
            <consortium name="Ensembl"/>
        </authorList>
    </citation>
    <scope>IDENTIFICATION</scope>
</reference>
<name>A0A2R9CRA9_PANPA</name>
<keyword evidence="2" id="KW-1185">Reference proteome</keyword>
<evidence type="ECO:0000313" key="1">
    <source>
        <dbReference type="Ensembl" id="ENSPPAP00000041522.1"/>
    </source>
</evidence>
<sequence>MYGMLGCARCLRCASCWRGSVSRAAEILPPSNPHSHACRFPLLCPRTLACQRRHNFMSLSLASSPCCQYFMPWMWSHQPSGWGQLRLCFPVDRGVLRVYLCKKKKNPETMSGAGIFNSGDCWCHLHGCCCL</sequence>
<reference evidence="1" key="3">
    <citation type="submission" date="2025-09" db="UniProtKB">
        <authorList>
            <consortium name="Ensembl"/>
        </authorList>
    </citation>
    <scope>IDENTIFICATION</scope>
</reference>
<dbReference type="OMA" id="CPRTLAC"/>
<organism evidence="1 2">
    <name type="scientific">Pan paniscus</name>
    <name type="common">Pygmy chimpanzee</name>
    <name type="synonym">Bonobo</name>
    <dbReference type="NCBI Taxonomy" id="9597"/>
    <lineage>
        <taxon>Eukaryota</taxon>
        <taxon>Metazoa</taxon>
        <taxon>Chordata</taxon>
        <taxon>Craniata</taxon>
        <taxon>Vertebrata</taxon>
        <taxon>Euteleostomi</taxon>
        <taxon>Mammalia</taxon>
        <taxon>Eutheria</taxon>
        <taxon>Euarchontoglires</taxon>
        <taxon>Primates</taxon>
        <taxon>Haplorrhini</taxon>
        <taxon>Catarrhini</taxon>
        <taxon>Hominidae</taxon>
        <taxon>Pan</taxon>
    </lineage>
</organism>